<proteinExistence type="inferred from homology"/>
<dbReference type="GO" id="GO:0043565">
    <property type="term" value="F:sequence-specific DNA binding"/>
    <property type="evidence" value="ECO:0007669"/>
    <property type="project" value="TreeGrafter"/>
</dbReference>
<evidence type="ECO:0000256" key="2">
    <source>
        <dbReference type="ARBA" id="ARBA00023015"/>
    </source>
</evidence>
<dbReference type="EMBL" id="JALQCW010000078">
    <property type="protein sequence ID" value="MCK9801115.1"/>
    <property type="molecule type" value="Genomic_DNA"/>
</dbReference>
<protein>
    <submittedName>
        <fullName evidence="6">LysR family transcriptional regulator</fullName>
    </submittedName>
</protein>
<dbReference type="RefSeq" id="WP_268266675.1">
    <property type="nucleotide sequence ID" value="NZ_JALQCW010000078.1"/>
</dbReference>
<dbReference type="Gene3D" id="3.40.190.10">
    <property type="entry name" value="Periplasmic binding protein-like II"/>
    <property type="match status" value="2"/>
</dbReference>
<evidence type="ECO:0000313" key="7">
    <source>
        <dbReference type="Proteomes" id="UP001155059"/>
    </source>
</evidence>
<dbReference type="InterPro" id="IPR005119">
    <property type="entry name" value="LysR_subst-bd"/>
</dbReference>
<name>A0A9X1Z3F1_9PSED</name>
<dbReference type="PANTHER" id="PTHR30537:SF74">
    <property type="entry name" value="HTH-TYPE TRANSCRIPTIONAL REGULATOR TRPI"/>
    <property type="match status" value="1"/>
</dbReference>
<dbReference type="FunFam" id="1.10.10.10:FF:000001">
    <property type="entry name" value="LysR family transcriptional regulator"/>
    <property type="match status" value="1"/>
</dbReference>
<dbReference type="GO" id="GO:0003700">
    <property type="term" value="F:DNA-binding transcription factor activity"/>
    <property type="evidence" value="ECO:0007669"/>
    <property type="project" value="InterPro"/>
</dbReference>
<reference evidence="6 7" key="2">
    <citation type="journal article" date="2023" name="Plant Pathol.">
        <title>Dismantling and reorganizing Pseudomonas marginalis sensu#lato.</title>
        <authorList>
            <person name="Sawada H."/>
            <person name="Fujikawa T."/>
            <person name="Satou M."/>
        </authorList>
    </citation>
    <scope>NUCLEOTIDE SEQUENCE [LARGE SCALE GENOMIC DNA]</scope>
    <source>
        <strain evidence="6 7">MAFF 302030</strain>
    </source>
</reference>
<accession>A0A9X1Z3F1</accession>
<dbReference type="InterPro" id="IPR036388">
    <property type="entry name" value="WH-like_DNA-bd_sf"/>
</dbReference>
<dbReference type="PROSITE" id="PS50931">
    <property type="entry name" value="HTH_LYSR"/>
    <property type="match status" value="1"/>
</dbReference>
<dbReference type="Pfam" id="PF00126">
    <property type="entry name" value="HTH_1"/>
    <property type="match status" value="1"/>
</dbReference>
<sequence length="319" mass="35250">MSNLRRKLPSSSSLFVFEAAARCGSFTRAAEELCVSQPAVSRMLARLEEHLGVQLFERVRGGARLTESGSILYRRVQEGFATIETAISEIESRATGLETITLSVSTAFTTHWLMPRMSRFSEAFPSVDLRFQLMSGKIGGPLVDVDLGMRYLEVGSLKATDMLVLPEITIPLCNRQYHADLLQQGTRKQPRTLISMDSQERGWVEHFDTLGQRPGVADNSLVFSDYAVVVQAALLGQGMALGWLNVVSHCLAKGELLPAADQVRVSARRCCLVSPGNRPLRPLVAAVRDWIVTEMHNDLAQIDAAYPHLRLAEVIRSTL</sequence>
<dbReference type="InterPro" id="IPR036390">
    <property type="entry name" value="WH_DNA-bd_sf"/>
</dbReference>
<comment type="caution">
    <text evidence="6">The sequence shown here is derived from an EMBL/GenBank/DDBJ whole genome shotgun (WGS) entry which is preliminary data.</text>
</comment>
<evidence type="ECO:0000256" key="1">
    <source>
        <dbReference type="ARBA" id="ARBA00009437"/>
    </source>
</evidence>
<dbReference type="InterPro" id="IPR058163">
    <property type="entry name" value="LysR-type_TF_proteobact-type"/>
</dbReference>
<dbReference type="PRINTS" id="PR00039">
    <property type="entry name" value="HTHLYSR"/>
</dbReference>
<organism evidence="6 7">
    <name type="scientific">Pseudomonas morbosilactucae</name>
    <dbReference type="NCBI Taxonomy" id="2938197"/>
    <lineage>
        <taxon>Bacteria</taxon>
        <taxon>Pseudomonadati</taxon>
        <taxon>Pseudomonadota</taxon>
        <taxon>Gammaproteobacteria</taxon>
        <taxon>Pseudomonadales</taxon>
        <taxon>Pseudomonadaceae</taxon>
        <taxon>Pseudomonas</taxon>
    </lineage>
</organism>
<dbReference type="SUPFAM" id="SSF53850">
    <property type="entry name" value="Periplasmic binding protein-like II"/>
    <property type="match status" value="1"/>
</dbReference>
<dbReference type="AlphaFoldDB" id="A0A9X1Z3F1"/>
<keyword evidence="3" id="KW-0238">DNA-binding</keyword>
<evidence type="ECO:0000256" key="3">
    <source>
        <dbReference type="ARBA" id="ARBA00023125"/>
    </source>
</evidence>
<evidence type="ECO:0000256" key="4">
    <source>
        <dbReference type="ARBA" id="ARBA00023163"/>
    </source>
</evidence>
<dbReference type="SUPFAM" id="SSF46785">
    <property type="entry name" value="Winged helix' DNA-binding domain"/>
    <property type="match status" value="1"/>
</dbReference>
<dbReference type="GO" id="GO:0006351">
    <property type="term" value="P:DNA-templated transcription"/>
    <property type="evidence" value="ECO:0007669"/>
    <property type="project" value="TreeGrafter"/>
</dbReference>
<dbReference type="Pfam" id="PF03466">
    <property type="entry name" value="LysR_substrate"/>
    <property type="match status" value="1"/>
</dbReference>
<keyword evidence="2" id="KW-0805">Transcription regulation</keyword>
<evidence type="ECO:0000313" key="6">
    <source>
        <dbReference type="EMBL" id="MCK9801115.1"/>
    </source>
</evidence>
<dbReference type="Proteomes" id="UP001155059">
    <property type="component" value="Unassembled WGS sequence"/>
</dbReference>
<dbReference type="InterPro" id="IPR000847">
    <property type="entry name" value="LysR_HTH_N"/>
</dbReference>
<comment type="similarity">
    <text evidence="1">Belongs to the LysR transcriptional regulatory family.</text>
</comment>
<evidence type="ECO:0000259" key="5">
    <source>
        <dbReference type="PROSITE" id="PS50931"/>
    </source>
</evidence>
<keyword evidence="4" id="KW-0804">Transcription</keyword>
<dbReference type="PANTHER" id="PTHR30537">
    <property type="entry name" value="HTH-TYPE TRANSCRIPTIONAL REGULATOR"/>
    <property type="match status" value="1"/>
</dbReference>
<reference evidence="6 7" key="1">
    <citation type="journal article" date="2022" name="Int. J. Syst. Evol. Microbiol.">
        <title>Pseudomonas aegrilactucae sp. nov. and Pseudomonas morbosilactucae sp. nov., pathogens causing bacterial rot of lettuce in Japan.</title>
        <authorList>
            <person name="Sawada H."/>
            <person name="Fujikawa T."/>
            <person name="Satou M."/>
        </authorList>
    </citation>
    <scope>NUCLEOTIDE SEQUENCE [LARGE SCALE GENOMIC DNA]</scope>
    <source>
        <strain evidence="6 7">MAFF 302030</strain>
    </source>
</reference>
<gene>
    <name evidence="6" type="ORF">M1B34_26435</name>
</gene>
<dbReference type="Gene3D" id="1.10.10.10">
    <property type="entry name" value="Winged helix-like DNA-binding domain superfamily/Winged helix DNA-binding domain"/>
    <property type="match status" value="1"/>
</dbReference>
<feature type="domain" description="HTH lysR-type" evidence="5">
    <location>
        <begin position="9"/>
        <end position="66"/>
    </location>
</feature>